<comment type="caution">
    <text evidence="1">The sequence shown here is derived from an EMBL/GenBank/DDBJ whole genome shotgun (WGS) entry which is preliminary data.</text>
</comment>
<dbReference type="EMBL" id="CAQN01000784">
    <property type="protein sequence ID" value="CCQ68515.1"/>
    <property type="molecule type" value="Genomic_DNA"/>
</dbReference>
<protein>
    <submittedName>
        <fullName evidence="1">Uncharacterized protein</fullName>
    </submittedName>
</protein>
<name>T2JTG8_CROWT</name>
<organism evidence="1 2">
    <name type="scientific">Crocosphaera watsonii WH 0402</name>
    <dbReference type="NCBI Taxonomy" id="1284629"/>
    <lineage>
        <taxon>Bacteria</taxon>
        <taxon>Bacillati</taxon>
        <taxon>Cyanobacteriota</taxon>
        <taxon>Cyanophyceae</taxon>
        <taxon>Oscillatoriophycideae</taxon>
        <taxon>Chroococcales</taxon>
        <taxon>Aphanothecaceae</taxon>
        <taxon>Crocosphaera</taxon>
    </lineage>
</organism>
<sequence length="48" mass="5845">MLIILWSSDRLFKLSEKKHRPHSNRESQNVVETYLRLRIDSKFRFAVV</sequence>
<gene>
    <name evidence="1" type="ORF">CWATWH0402_5943</name>
</gene>
<dbReference type="AlphaFoldDB" id="T2JTG8"/>
<reference evidence="1 2" key="2">
    <citation type="submission" date="2013-09" db="EMBL/GenBank/DDBJ databases">
        <title>Whole genome comparison of six Crocosphaera watsonii strains with differing phenotypes.</title>
        <authorList>
            <person name="Bench S.R."/>
            <person name="Heller P."/>
            <person name="Frank I."/>
            <person name="Arciniega M."/>
            <person name="Shilova I.N."/>
            <person name="Zehr J.P."/>
        </authorList>
    </citation>
    <scope>NUCLEOTIDE SEQUENCE [LARGE SCALE GENOMIC DNA]</scope>
    <source>
        <strain evidence="1 2">WH 0402</strain>
    </source>
</reference>
<proteinExistence type="predicted"/>
<evidence type="ECO:0000313" key="2">
    <source>
        <dbReference type="Proteomes" id="UP000018130"/>
    </source>
</evidence>
<reference evidence="1 2" key="1">
    <citation type="submission" date="2013-01" db="EMBL/GenBank/DDBJ databases">
        <authorList>
            <person name="Bench S."/>
        </authorList>
    </citation>
    <scope>NUCLEOTIDE SEQUENCE [LARGE SCALE GENOMIC DNA]</scope>
    <source>
        <strain evidence="1 2">WH 0402</strain>
    </source>
</reference>
<accession>T2JTG8</accession>
<dbReference type="Proteomes" id="UP000018130">
    <property type="component" value="Unassembled WGS sequence"/>
</dbReference>
<evidence type="ECO:0000313" key="1">
    <source>
        <dbReference type="EMBL" id="CCQ68515.1"/>
    </source>
</evidence>